<evidence type="ECO:0000256" key="2">
    <source>
        <dbReference type="ARBA" id="ARBA00022606"/>
    </source>
</evidence>
<proteinExistence type="inferred from homology"/>
<dbReference type="InterPro" id="IPR014752">
    <property type="entry name" value="Arrestin-like_C"/>
</dbReference>
<reference evidence="6 7" key="1">
    <citation type="journal article" date="2023" name="Insect Mol. Biol.">
        <title>Genome sequencing provides insights into the evolution of gene families encoding plant cell wall-degrading enzymes in longhorned beetles.</title>
        <authorList>
            <person name="Shin N.R."/>
            <person name="Okamura Y."/>
            <person name="Kirsch R."/>
            <person name="Pauchet Y."/>
        </authorList>
    </citation>
    <scope>NUCLEOTIDE SEQUENCE [LARGE SCALE GENOMIC DNA]</scope>
    <source>
        <strain evidence="6">EAD_L_NR</strain>
    </source>
</reference>
<evidence type="ECO:0000313" key="7">
    <source>
        <dbReference type="Proteomes" id="UP001159042"/>
    </source>
</evidence>
<dbReference type="InterPro" id="IPR011021">
    <property type="entry name" value="Arrestin-like_N"/>
</dbReference>
<evidence type="ECO:0000313" key="6">
    <source>
        <dbReference type="EMBL" id="KAJ8913672.1"/>
    </source>
</evidence>
<organism evidence="6 7">
    <name type="scientific">Exocentrus adspersus</name>
    <dbReference type="NCBI Taxonomy" id="1586481"/>
    <lineage>
        <taxon>Eukaryota</taxon>
        <taxon>Metazoa</taxon>
        <taxon>Ecdysozoa</taxon>
        <taxon>Arthropoda</taxon>
        <taxon>Hexapoda</taxon>
        <taxon>Insecta</taxon>
        <taxon>Pterygota</taxon>
        <taxon>Neoptera</taxon>
        <taxon>Endopterygota</taxon>
        <taxon>Coleoptera</taxon>
        <taxon>Polyphaga</taxon>
        <taxon>Cucujiformia</taxon>
        <taxon>Chrysomeloidea</taxon>
        <taxon>Cerambycidae</taxon>
        <taxon>Lamiinae</taxon>
        <taxon>Acanthocinini</taxon>
        <taxon>Exocentrus</taxon>
    </lineage>
</organism>
<protein>
    <recommendedName>
        <fullName evidence="8">Arrestin C-terminal-like domain-containing protein</fullName>
    </recommendedName>
</protein>
<evidence type="ECO:0000259" key="5">
    <source>
        <dbReference type="Pfam" id="PF02752"/>
    </source>
</evidence>
<keyword evidence="7" id="KW-1185">Reference proteome</keyword>
<dbReference type="GO" id="GO:0005737">
    <property type="term" value="C:cytoplasm"/>
    <property type="evidence" value="ECO:0007669"/>
    <property type="project" value="TreeGrafter"/>
</dbReference>
<feature type="compositionally biased region" description="Basic and acidic residues" evidence="3">
    <location>
        <begin position="373"/>
        <end position="385"/>
    </location>
</feature>
<evidence type="ECO:0008006" key="8">
    <source>
        <dbReference type="Google" id="ProtNLM"/>
    </source>
</evidence>
<comment type="caution">
    <text evidence="6">The sequence shown here is derived from an EMBL/GenBank/DDBJ whole genome shotgun (WGS) entry which is preliminary data.</text>
</comment>
<evidence type="ECO:0000259" key="4">
    <source>
        <dbReference type="Pfam" id="PF00339"/>
    </source>
</evidence>
<dbReference type="Pfam" id="PF00339">
    <property type="entry name" value="Arrestin_N"/>
    <property type="match status" value="1"/>
</dbReference>
<dbReference type="InterPro" id="IPR011022">
    <property type="entry name" value="Arrestin_C-like"/>
</dbReference>
<dbReference type="Pfam" id="PF02752">
    <property type="entry name" value="Arrestin_C"/>
    <property type="match status" value="1"/>
</dbReference>
<dbReference type="PANTHER" id="PTHR11188">
    <property type="entry name" value="ARRESTIN DOMAIN CONTAINING PROTEIN"/>
    <property type="match status" value="1"/>
</dbReference>
<name>A0AAV8VI54_9CUCU</name>
<dbReference type="InterPro" id="IPR050357">
    <property type="entry name" value="Arrestin_domain-protein"/>
</dbReference>
<feature type="domain" description="Arrestin-like N-terminal" evidence="4">
    <location>
        <begin position="4"/>
        <end position="121"/>
    </location>
</feature>
<sequence length="385" mass="43627">MALKVSIDDPEKKYFPLESFLGKVSLDLELGTDIEVTVKLIGEEHTEYIGSSTTGSHTSFKGIKHRNFLETKSILVHSGYTNAGTHEYPFKVTLPKDIPSTCVQKYGYVKYLLKARVDQLEAEMELKVFSPIDLINDLRIGKSLLCPSTHSQETVVHRWWCLQREVEMEVRLERRVFVLGDKVNIRVNMTSSSCLHLTQLNCRLYLRVSMNVYTLETINTVNTHKLLAYIHHDRVSDARGSFFVTMKIPSDLDLPNFKRCTYFHQCLVLQVNASLRRRSNIQVKVNLVVAHTNGERSNCNVLELSAPSQDVVEPSTPRRNVAELSTSSREAAEVSASLAPLLENLPSPVSNVEAEKESKPTPYREVVQSKQTTKKERGRQIEPAL</sequence>
<gene>
    <name evidence="6" type="ORF">NQ315_007389</name>
</gene>
<dbReference type="PANTHER" id="PTHR11188:SF176">
    <property type="entry name" value="ARRESTIN DOMAIN-CONTAINING PROTEIN 1"/>
    <property type="match status" value="1"/>
</dbReference>
<keyword evidence="2" id="KW-0716">Sensory transduction</keyword>
<dbReference type="InterPro" id="IPR014756">
    <property type="entry name" value="Ig_E-set"/>
</dbReference>
<dbReference type="Gene3D" id="2.60.40.640">
    <property type="match status" value="2"/>
</dbReference>
<dbReference type="AlphaFoldDB" id="A0AAV8VI54"/>
<dbReference type="Proteomes" id="UP001159042">
    <property type="component" value="Unassembled WGS sequence"/>
</dbReference>
<feature type="region of interest" description="Disordered" evidence="3">
    <location>
        <begin position="345"/>
        <end position="385"/>
    </location>
</feature>
<dbReference type="SUPFAM" id="SSF81296">
    <property type="entry name" value="E set domains"/>
    <property type="match status" value="2"/>
</dbReference>
<evidence type="ECO:0000256" key="3">
    <source>
        <dbReference type="SAM" id="MobiDB-lite"/>
    </source>
</evidence>
<feature type="domain" description="Arrestin C-terminal-like" evidence="5">
    <location>
        <begin position="165"/>
        <end position="289"/>
    </location>
</feature>
<evidence type="ECO:0000256" key="1">
    <source>
        <dbReference type="ARBA" id="ARBA00005298"/>
    </source>
</evidence>
<dbReference type="GO" id="GO:0015031">
    <property type="term" value="P:protein transport"/>
    <property type="evidence" value="ECO:0007669"/>
    <property type="project" value="TreeGrafter"/>
</dbReference>
<comment type="similarity">
    <text evidence="1">Belongs to the arrestin family.</text>
</comment>
<dbReference type="EMBL" id="JANEYG010000089">
    <property type="protein sequence ID" value="KAJ8913672.1"/>
    <property type="molecule type" value="Genomic_DNA"/>
</dbReference>
<accession>A0AAV8VI54</accession>